<name>A0A0F9R8S3_9ZZZZ</name>
<evidence type="ECO:0000313" key="1">
    <source>
        <dbReference type="EMBL" id="KKN52905.1"/>
    </source>
</evidence>
<dbReference type="AlphaFoldDB" id="A0A0F9R8S3"/>
<gene>
    <name evidence="1" type="ORF">LCGC14_0607670</name>
</gene>
<sequence length="55" mass="6317">MTYASFTGYTPKNKKTTSARFVEHYRKAYNVEMCGDCRKLEKNCGCQKQKSEAGK</sequence>
<reference evidence="1" key="1">
    <citation type="journal article" date="2015" name="Nature">
        <title>Complex archaea that bridge the gap between prokaryotes and eukaryotes.</title>
        <authorList>
            <person name="Spang A."/>
            <person name="Saw J.H."/>
            <person name="Jorgensen S.L."/>
            <person name="Zaremba-Niedzwiedzka K."/>
            <person name="Martijn J."/>
            <person name="Lind A.E."/>
            <person name="van Eijk R."/>
            <person name="Schleper C."/>
            <person name="Guy L."/>
            <person name="Ettema T.J."/>
        </authorList>
    </citation>
    <scope>NUCLEOTIDE SEQUENCE</scope>
</reference>
<comment type="caution">
    <text evidence="1">The sequence shown here is derived from an EMBL/GenBank/DDBJ whole genome shotgun (WGS) entry which is preliminary data.</text>
</comment>
<protein>
    <submittedName>
        <fullName evidence="1">Uncharacterized protein</fullName>
    </submittedName>
</protein>
<proteinExistence type="predicted"/>
<accession>A0A0F9R8S3</accession>
<organism evidence="1">
    <name type="scientific">marine sediment metagenome</name>
    <dbReference type="NCBI Taxonomy" id="412755"/>
    <lineage>
        <taxon>unclassified sequences</taxon>
        <taxon>metagenomes</taxon>
        <taxon>ecological metagenomes</taxon>
    </lineage>
</organism>
<dbReference type="EMBL" id="LAZR01000998">
    <property type="protein sequence ID" value="KKN52905.1"/>
    <property type="molecule type" value="Genomic_DNA"/>
</dbReference>